<dbReference type="GO" id="GO:0005687">
    <property type="term" value="C:U4 snRNP"/>
    <property type="evidence" value="ECO:0007669"/>
    <property type="project" value="TreeGrafter"/>
</dbReference>
<evidence type="ECO:0000313" key="3">
    <source>
        <dbReference type="Proteomes" id="UP000738359"/>
    </source>
</evidence>
<keyword evidence="1" id="KW-0687">Ribonucleoprotein</keyword>
<dbReference type="GO" id="GO:0071004">
    <property type="term" value="C:U2-type prespliceosome"/>
    <property type="evidence" value="ECO:0007669"/>
    <property type="project" value="TreeGrafter"/>
</dbReference>
<evidence type="ECO:0000313" key="2">
    <source>
        <dbReference type="EMBL" id="KAF9942375.1"/>
    </source>
</evidence>
<dbReference type="PANTHER" id="PTHR10553:SF2">
    <property type="entry name" value="SMALL NUCLEAR RIBONUCLEOPROTEIN G"/>
    <property type="match status" value="1"/>
</dbReference>
<protein>
    <recommendedName>
        <fullName evidence="4">LSM domain-containing protein</fullName>
    </recommendedName>
</protein>
<sequence length="78" mass="8650">MELVVTVRQSRRDSLLLVHVYPNKYMDKRVSVQLNAARKVSVLDEAVEETNPAEKSPIGMVVLRGSSVVVVDALDKIS</sequence>
<dbReference type="Proteomes" id="UP000738359">
    <property type="component" value="Unassembled WGS sequence"/>
</dbReference>
<dbReference type="SUPFAM" id="SSF50182">
    <property type="entry name" value="Sm-like ribonucleoproteins"/>
    <property type="match status" value="1"/>
</dbReference>
<keyword evidence="3" id="KW-1185">Reference proteome</keyword>
<dbReference type="GO" id="GO:0005682">
    <property type="term" value="C:U5 snRNP"/>
    <property type="evidence" value="ECO:0007669"/>
    <property type="project" value="TreeGrafter"/>
</dbReference>
<comment type="caution">
    <text evidence="2">The sequence shown here is derived from an EMBL/GenBank/DDBJ whole genome shotgun (WGS) entry which is preliminary data.</text>
</comment>
<dbReference type="GO" id="GO:0034719">
    <property type="term" value="C:SMN-Sm protein complex"/>
    <property type="evidence" value="ECO:0007669"/>
    <property type="project" value="TreeGrafter"/>
</dbReference>
<dbReference type="InterPro" id="IPR044641">
    <property type="entry name" value="Lsm7/SmG-like"/>
</dbReference>
<dbReference type="Gene3D" id="2.30.30.100">
    <property type="match status" value="1"/>
</dbReference>
<dbReference type="GO" id="GO:0005686">
    <property type="term" value="C:U2 snRNP"/>
    <property type="evidence" value="ECO:0007669"/>
    <property type="project" value="TreeGrafter"/>
</dbReference>
<dbReference type="GO" id="GO:0000398">
    <property type="term" value="P:mRNA splicing, via spliceosome"/>
    <property type="evidence" value="ECO:0007669"/>
    <property type="project" value="TreeGrafter"/>
</dbReference>
<name>A0A9P6INX7_MORAP</name>
<dbReference type="InterPro" id="IPR010920">
    <property type="entry name" value="LSM_dom_sf"/>
</dbReference>
<dbReference type="GO" id="GO:0005689">
    <property type="term" value="C:U12-type spliceosomal complex"/>
    <property type="evidence" value="ECO:0007669"/>
    <property type="project" value="TreeGrafter"/>
</dbReference>
<organism evidence="2 3">
    <name type="scientific">Mortierella alpina</name>
    <name type="common">Oleaginous fungus</name>
    <name type="synonym">Mortierella renispora</name>
    <dbReference type="NCBI Taxonomy" id="64518"/>
    <lineage>
        <taxon>Eukaryota</taxon>
        <taxon>Fungi</taxon>
        <taxon>Fungi incertae sedis</taxon>
        <taxon>Mucoromycota</taxon>
        <taxon>Mortierellomycotina</taxon>
        <taxon>Mortierellomycetes</taxon>
        <taxon>Mortierellales</taxon>
        <taxon>Mortierellaceae</taxon>
        <taxon>Mortierella</taxon>
    </lineage>
</organism>
<evidence type="ECO:0000256" key="1">
    <source>
        <dbReference type="ARBA" id="ARBA00023274"/>
    </source>
</evidence>
<dbReference type="OrthoDB" id="2146at2759"/>
<dbReference type="AlphaFoldDB" id="A0A9P6INX7"/>
<dbReference type="GO" id="GO:0005685">
    <property type="term" value="C:U1 snRNP"/>
    <property type="evidence" value="ECO:0007669"/>
    <property type="project" value="TreeGrafter"/>
</dbReference>
<reference evidence="2" key="1">
    <citation type="journal article" date="2020" name="Fungal Divers.">
        <title>Resolving the Mortierellaceae phylogeny through synthesis of multi-gene phylogenetics and phylogenomics.</title>
        <authorList>
            <person name="Vandepol N."/>
            <person name="Liber J."/>
            <person name="Desiro A."/>
            <person name="Na H."/>
            <person name="Kennedy M."/>
            <person name="Barry K."/>
            <person name="Grigoriev I.V."/>
            <person name="Miller A.N."/>
            <person name="O'Donnell K."/>
            <person name="Stajich J.E."/>
            <person name="Bonito G."/>
        </authorList>
    </citation>
    <scope>NUCLEOTIDE SEQUENCE</scope>
    <source>
        <strain evidence="2">CK1249</strain>
    </source>
</reference>
<dbReference type="GO" id="GO:0003723">
    <property type="term" value="F:RNA binding"/>
    <property type="evidence" value="ECO:0007669"/>
    <property type="project" value="TreeGrafter"/>
</dbReference>
<proteinExistence type="predicted"/>
<evidence type="ECO:0008006" key="4">
    <source>
        <dbReference type="Google" id="ProtNLM"/>
    </source>
</evidence>
<dbReference type="GO" id="GO:0071011">
    <property type="term" value="C:precatalytic spliceosome"/>
    <property type="evidence" value="ECO:0007669"/>
    <property type="project" value="TreeGrafter"/>
</dbReference>
<dbReference type="GO" id="GO:0097526">
    <property type="term" value="C:spliceosomal tri-snRNP complex"/>
    <property type="evidence" value="ECO:0007669"/>
    <property type="project" value="TreeGrafter"/>
</dbReference>
<dbReference type="GO" id="GO:0071013">
    <property type="term" value="C:catalytic step 2 spliceosome"/>
    <property type="evidence" value="ECO:0007669"/>
    <property type="project" value="TreeGrafter"/>
</dbReference>
<dbReference type="PANTHER" id="PTHR10553">
    <property type="entry name" value="SMALL NUCLEAR RIBONUCLEOPROTEIN"/>
    <property type="match status" value="1"/>
</dbReference>
<gene>
    <name evidence="2" type="ORF">BGZ70_006142</name>
</gene>
<dbReference type="EMBL" id="JAAAHY010003399">
    <property type="protein sequence ID" value="KAF9942375.1"/>
    <property type="molecule type" value="Genomic_DNA"/>
</dbReference>
<accession>A0A9P6INX7</accession>